<accession>A0AA39CDL6</accession>
<organism evidence="1 2">
    <name type="scientific">Cladophialophora chaetospira</name>
    <dbReference type="NCBI Taxonomy" id="386627"/>
    <lineage>
        <taxon>Eukaryota</taxon>
        <taxon>Fungi</taxon>
        <taxon>Dikarya</taxon>
        <taxon>Ascomycota</taxon>
        <taxon>Pezizomycotina</taxon>
        <taxon>Eurotiomycetes</taxon>
        <taxon>Chaetothyriomycetidae</taxon>
        <taxon>Chaetothyriales</taxon>
        <taxon>Herpotrichiellaceae</taxon>
        <taxon>Cladophialophora</taxon>
    </lineage>
</organism>
<dbReference type="Proteomes" id="UP001172673">
    <property type="component" value="Unassembled WGS sequence"/>
</dbReference>
<gene>
    <name evidence="1" type="ORF">H2200_011253</name>
</gene>
<protein>
    <submittedName>
        <fullName evidence="1">Uncharacterized protein</fullName>
    </submittedName>
</protein>
<proteinExistence type="predicted"/>
<evidence type="ECO:0000313" key="1">
    <source>
        <dbReference type="EMBL" id="KAJ9604418.1"/>
    </source>
</evidence>
<dbReference type="EMBL" id="JAPDRK010000019">
    <property type="protein sequence ID" value="KAJ9604418.1"/>
    <property type="molecule type" value="Genomic_DNA"/>
</dbReference>
<comment type="caution">
    <text evidence="1">The sequence shown here is derived from an EMBL/GenBank/DDBJ whole genome shotgun (WGS) entry which is preliminary data.</text>
</comment>
<sequence>MAAALGQTLSDDLATMPFYWTTASLMLINNNSRERPVAAEAMHLIIGSRSGSLFATIESKNNTGYTVCILLVGKNSSLVIGRLLALDGLGKRYGADL</sequence>
<name>A0AA39CDL6_9EURO</name>
<reference evidence="1" key="1">
    <citation type="submission" date="2022-10" db="EMBL/GenBank/DDBJ databases">
        <title>Culturing micro-colonial fungi from biological soil crusts in the Mojave desert and describing Neophaeococcomyces mojavensis, and introducing the new genera and species Taxawa tesnikishii.</title>
        <authorList>
            <person name="Kurbessoian T."/>
            <person name="Stajich J.E."/>
        </authorList>
    </citation>
    <scope>NUCLEOTIDE SEQUENCE</scope>
    <source>
        <strain evidence="1">TK_41</strain>
    </source>
</reference>
<dbReference type="AlphaFoldDB" id="A0AA39CDL6"/>
<evidence type="ECO:0000313" key="2">
    <source>
        <dbReference type="Proteomes" id="UP001172673"/>
    </source>
</evidence>
<keyword evidence="2" id="KW-1185">Reference proteome</keyword>